<evidence type="ECO:0000256" key="2">
    <source>
        <dbReference type="ARBA" id="ARBA00022525"/>
    </source>
</evidence>
<organism evidence="6 7">
    <name type="scientific">Parambassis ranga</name>
    <name type="common">Indian glassy fish</name>
    <dbReference type="NCBI Taxonomy" id="210632"/>
    <lineage>
        <taxon>Eukaryota</taxon>
        <taxon>Metazoa</taxon>
        <taxon>Chordata</taxon>
        <taxon>Craniata</taxon>
        <taxon>Vertebrata</taxon>
        <taxon>Euteleostomi</taxon>
        <taxon>Actinopterygii</taxon>
        <taxon>Neopterygii</taxon>
        <taxon>Teleostei</taxon>
        <taxon>Neoteleostei</taxon>
        <taxon>Acanthomorphata</taxon>
        <taxon>Ovalentaria</taxon>
        <taxon>Ambassidae</taxon>
        <taxon>Parambassis</taxon>
    </lineage>
</organism>
<dbReference type="RefSeq" id="XP_028261673.1">
    <property type="nucleotide sequence ID" value="XM_028405872.1"/>
</dbReference>
<dbReference type="GeneID" id="114435905"/>
<gene>
    <name evidence="7" type="primary">LOC114435905</name>
</gene>
<evidence type="ECO:0000313" key="7">
    <source>
        <dbReference type="RefSeq" id="XP_028261673.1"/>
    </source>
</evidence>
<dbReference type="InterPro" id="IPR008983">
    <property type="entry name" value="Tumour_necrosis_fac-like_dom"/>
</dbReference>
<dbReference type="InterPro" id="IPR050822">
    <property type="entry name" value="Cerebellin_Synaptic_Org"/>
</dbReference>
<evidence type="ECO:0000256" key="4">
    <source>
        <dbReference type="SAM" id="Coils"/>
    </source>
</evidence>
<keyword evidence="3" id="KW-0732">Signal</keyword>
<dbReference type="Gene3D" id="2.60.120.40">
    <property type="match status" value="1"/>
</dbReference>
<dbReference type="SMART" id="SM00110">
    <property type="entry name" value="C1Q"/>
    <property type="match status" value="1"/>
</dbReference>
<dbReference type="InterPro" id="IPR001073">
    <property type="entry name" value="C1q_dom"/>
</dbReference>
<dbReference type="Proteomes" id="UP000515145">
    <property type="component" value="Chromosome 5"/>
</dbReference>
<dbReference type="Gene3D" id="1.20.5.340">
    <property type="match status" value="1"/>
</dbReference>
<keyword evidence="6" id="KW-1185">Reference proteome</keyword>
<evidence type="ECO:0000313" key="6">
    <source>
        <dbReference type="Proteomes" id="UP000515145"/>
    </source>
</evidence>
<reference evidence="7" key="1">
    <citation type="submission" date="2025-08" db="UniProtKB">
        <authorList>
            <consortium name="RefSeq"/>
        </authorList>
    </citation>
    <scope>IDENTIFICATION</scope>
</reference>
<sequence length="203" mass="22458">MKEKLAATETRLTNSENRLKDSENRLMNSEGRLMNSENRLKDSETRLMNSESRMMNSESQIIALNNKLGTKVVFSARTSTSGAIGPFNTDATLVYGTVITNEGNAYNQNTGIFTAPVAGTYYFIFFYHTGGQHKSQLTLMKNNQVIVNSSDHQTTNDGADNGGNAIFLQLQRGDQVFVRMTANTHVWGEGYATTFSGFLVSQN</sequence>
<dbReference type="InParanoid" id="A0A6P7I787"/>
<keyword evidence="4" id="KW-0175">Coiled coil</keyword>
<proteinExistence type="predicted"/>
<dbReference type="PANTHER" id="PTHR22923:SF102">
    <property type="entry name" value="CEREBELLIN 13-RELATED"/>
    <property type="match status" value="1"/>
</dbReference>
<evidence type="ECO:0000259" key="5">
    <source>
        <dbReference type="PROSITE" id="PS50871"/>
    </source>
</evidence>
<keyword evidence="2" id="KW-0964">Secreted</keyword>
<dbReference type="Pfam" id="PF00386">
    <property type="entry name" value="C1q"/>
    <property type="match status" value="1"/>
</dbReference>
<dbReference type="PROSITE" id="PS50871">
    <property type="entry name" value="C1Q"/>
    <property type="match status" value="1"/>
</dbReference>
<accession>A0A6P7I787</accession>
<comment type="subcellular location">
    <subcellularLocation>
        <location evidence="1">Secreted</location>
    </subcellularLocation>
</comment>
<dbReference type="OrthoDB" id="6154955at2759"/>
<protein>
    <submittedName>
        <fullName evidence="7">Complement C1q subcomponent subunit C-like</fullName>
    </submittedName>
</protein>
<dbReference type="FunCoup" id="A0A6P7I787">
    <property type="interactions" value="12"/>
</dbReference>
<dbReference type="AlphaFoldDB" id="A0A6P7I787"/>
<dbReference type="SUPFAM" id="SSF57997">
    <property type="entry name" value="Tropomyosin"/>
    <property type="match status" value="1"/>
</dbReference>
<name>A0A6P7I787_9TELE</name>
<dbReference type="SUPFAM" id="SSF49842">
    <property type="entry name" value="TNF-like"/>
    <property type="match status" value="1"/>
</dbReference>
<evidence type="ECO:0000256" key="1">
    <source>
        <dbReference type="ARBA" id="ARBA00004613"/>
    </source>
</evidence>
<feature type="coiled-coil region" evidence="4">
    <location>
        <begin position="5"/>
        <end position="67"/>
    </location>
</feature>
<dbReference type="GO" id="GO:0005576">
    <property type="term" value="C:extracellular region"/>
    <property type="evidence" value="ECO:0007669"/>
    <property type="project" value="UniProtKB-SubCell"/>
</dbReference>
<dbReference type="PANTHER" id="PTHR22923">
    <property type="entry name" value="CEREBELLIN-RELATED"/>
    <property type="match status" value="1"/>
</dbReference>
<evidence type="ECO:0000256" key="3">
    <source>
        <dbReference type="ARBA" id="ARBA00022729"/>
    </source>
</evidence>
<dbReference type="PRINTS" id="PR00007">
    <property type="entry name" value="COMPLEMNTC1Q"/>
</dbReference>
<feature type="domain" description="C1q" evidence="5">
    <location>
        <begin position="67"/>
        <end position="203"/>
    </location>
</feature>